<accession>A0A5E8CH81</accession>
<organism evidence="1">
    <name type="scientific">seawater metagenome</name>
    <dbReference type="NCBI Taxonomy" id="1561972"/>
    <lineage>
        <taxon>unclassified sequences</taxon>
        <taxon>metagenomes</taxon>
        <taxon>ecological metagenomes</taxon>
    </lineage>
</organism>
<name>A0A5E8CH81_9ZZZZ</name>
<reference evidence="1" key="1">
    <citation type="submission" date="2019-09" db="EMBL/GenBank/DDBJ databases">
        <authorList>
            <person name="Needham M D."/>
        </authorList>
    </citation>
    <scope>NUCLEOTIDE SEQUENCE</scope>
</reference>
<evidence type="ECO:0000313" key="1">
    <source>
        <dbReference type="EMBL" id="VVU94387.1"/>
    </source>
</evidence>
<dbReference type="AlphaFoldDB" id="A0A5E8CH81"/>
<dbReference type="EMBL" id="CABVLZ010000001">
    <property type="protein sequence ID" value="VVU94387.1"/>
    <property type="molecule type" value="Genomic_DNA"/>
</dbReference>
<protein>
    <submittedName>
        <fullName evidence="1">Uncharacterized protein</fullName>
    </submittedName>
</protein>
<sequence length="75" mass="8927">MKKYFKFHFNAKDKGKIKTITFIIKNIEKIEESTYELFEVIEDQGPFNPDDHLGNVKIDSVLIWFIHNNPKDDLK</sequence>
<gene>
    <name evidence="1" type="ORF">CPAV1605_109</name>
</gene>
<proteinExistence type="predicted"/>